<dbReference type="Proteomes" id="UP001596495">
    <property type="component" value="Unassembled WGS sequence"/>
</dbReference>
<dbReference type="InterPro" id="IPR040026">
    <property type="entry name" value="FliD"/>
</dbReference>
<keyword evidence="5" id="KW-0964">Secreted</keyword>
<comment type="subunit">
    <text evidence="2 5">Homopentamer.</text>
</comment>
<name>A0ABW2REC6_9BURK</name>
<comment type="similarity">
    <text evidence="1 5">Belongs to the FliD family.</text>
</comment>
<sequence length="474" mass="48575">MATITSPGIASGIDVKSIVSQLVALERAPLQALQTQATSLQNKVSVYGSLKSMATALGDAADKLSKASSWSGVTATSSDSSAVAVSASGTAARTSLSVEVQRLAKAQSTASTAIAKDSSMGSGTLSIQIGSWASGTFAPGSAAAVNVTVAADDTLSDIAAKINDAEAGVSATVLRDSTGERLLIRSNDTGETSGFRIQVTDDDGTPNDANGLSRLAYDPGTATGMSLSQAGINALATINNVAVSSASNTLSDNLPGMTLTLTKETTAPVEIKVSTDEAAIKKNIEAFVNAYNSINELINTTTKYDAATKVAGTLQGDSTVVGLQNALRGMMRSVTASSPFSRLLDVGIQAQKDGKLTIDSAKLSDAMKNLEGLQNLFTAAGGGSGSTDQGFGLKVKAFTDGLVSANGSLTTRTGSLQSALKRNDKEQERVNDRATRAEARYLAQYNAMDASVGQLNSLNAFVAQQITLWNKSSG</sequence>
<dbReference type="PANTHER" id="PTHR30288">
    <property type="entry name" value="FLAGELLAR CAP/ASSEMBLY PROTEIN FLID"/>
    <property type="match status" value="1"/>
</dbReference>
<reference evidence="9" key="1">
    <citation type="journal article" date="2019" name="Int. J. Syst. Evol. Microbiol.">
        <title>The Global Catalogue of Microorganisms (GCM) 10K type strain sequencing project: providing services to taxonomists for standard genome sequencing and annotation.</title>
        <authorList>
            <consortium name="The Broad Institute Genomics Platform"/>
            <consortium name="The Broad Institute Genome Sequencing Center for Infectious Disease"/>
            <person name="Wu L."/>
            <person name="Ma J."/>
        </authorList>
    </citation>
    <scope>NUCLEOTIDE SEQUENCE [LARGE SCALE GENOMIC DNA]</scope>
    <source>
        <strain evidence="9">CCUG 54518</strain>
    </source>
</reference>
<dbReference type="InterPro" id="IPR010809">
    <property type="entry name" value="FliD_C"/>
</dbReference>
<keyword evidence="4 5" id="KW-0975">Bacterial flagellum</keyword>
<evidence type="ECO:0000256" key="4">
    <source>
        <dbReference type="ARBA" id="ARBA00023143"/>
    </source>
</evidence>
<keyword evidence="3" id="KW-0175">Coiled coil</keyword>
<dbReference type="PANTHER" id="PTHR30288:SF0">
    <property type="entry name" value="FLAGELLAR HOOK-ASSOCIATED PROTEIN 2"/>
    <property type="match status" value="1"/>
</dbReference>
<gene>
    <name evidence="8" type="primary">fliD</name>
    <name evidence="8" type="ORF">ACFQNJ_18025</name>
</gene>
<dbReference type="Pfam" id="PF02465">
    <property type="entry name" value="FliD_N"/>
    <property type="match status" value="1"/>
</dbReference>
<dbReference type="Pfam" id="PF07196">
    <property type="entry name" value="Flagellin_IN"/>
    <property type="match status" value="1"/>
</dbReference>
<keyword evidence="8" id="KW-0966">Cell projection</keyword>
<dbReference type="Pfam" id="PF07195">
    <property type="entry name" value="FliD_C"/>
    <property type="match status" value="1"/>
</dbReference>
<keyword evidence="8" id="KW-0282">Flagellum</keyword>
<evidence type="ECO:0000256" key="2">
    <source>
        <dbReference type="ARBA" id="ARBA00011255"/>
    </source>
</evidence>
<evidence type="ECO:0000313" key="8">
    <source>
        <dbReference type="EMBL" id="MFC7436408.1"/>
    </source>
</evidence>
<dbReference type="RefSeq" id="WP_382260021.1">
    <property type="nucleotide sequence ID" value="NZ_JBHTBX010000018.1"/>
</dbReference>
<keyword evidence="9" id="KW-1185">Reference proteome</keyword>
<evidence type="ECO:0000313" key="9">
    <source>
        <dbReference type="Proteomes" id="UP001596495"/>
    </source>
</evidence>
<evidence type="ECO:0000256" key="1">
    <source>
        <dbReference type="ARBA" id="ARBA00009764"/>
    </source>
</evidence>
<dbReference type="InterPro" id="IPR010810">
    <property type="entry name" value="Flagellin_hook_IN_motif"/>
</dbReference>
<dbReference type="InterPro" id="IPR003481">
    <property type="entry name" value="FliD_N"/>
</dbReference>
<feature type="domain" description="Flagellar hook-associated protein 2 C-terminal" evidence="7">
    <location>
        <begin position="233"/>
        <end position="457"/>
    </location>
</feature>
<comment type="subcellular location">
    <subcellularLocation>
        <location evidence="5">Secreted</location>
    </subcellularLocation>
    <subcellularLocation>
        <location evidence="5">Bacterial flagellum</location>
    </subcellularLocation>
</comment>
<comment type="function">
    <text evidence="5">Required for morphogenesis and for the elongation of the flagellar filament by facilitating polymerization of the flagellin monomers at the tip of growing filament. Forms a capping structure, which prevents flagellin subunits (transported through the central channel of the flagellum) from leaking out without polymerization at the distal end.</text>
</comment>
<evidence type="ECO:0000256" key="3">
    <source>
        <dbReference type="ARBA" id="ARBA00023054"/>
    </source>
</evidence>
<dbReference type="EMBL" id="JBHTBX010000018">
    <property type="protein sequence ID" value="MFC7436408.1"/>
    <property type="molecule type" value="Genomic_DNA"/>
</dbReference>
<comment type="caution">
    <text evidence="8">The sequence shown here is derived from an EMBL/GenBank/DDBJ whole genome shotgun (WGS) entry which is preliminary data.</text>
</comment>
<feature type="domain" description="Flagellar hook-associated protein 2 N-terminal" evidence="6">
    <location>
        <begin position="11"/>
        <end position="107"/>
    </location>
</feature>
<organism evidence="8 9">
    <name type="scientific">Hydrogenophaga bisanensis</name>
    <dbReference type="NCBI Taxonomy" id="439611"/>
    <lineage>
        <taxon>Bacteria</taxon>
        <taxon>Pseudomonadati</taxon>
        <taxon>Pseudomonadota</taxon>
        <taxon>Betaproteobacteria</taxon>
        <taxon>Burkholderiales</taxon>
        <taxon>Comamonadaceae</taxon>
        <taxon>Hydrogenophaga</taxon>
    </lineage>
</organism>
<accession>A0ABW2REC6</accession>
<evidence type="ECO:0000259" key="6">
    <source>
        <dbReference type="Pfam" id="PF02465"/>
    </source>
</evidence>
<protein>
    <recommendedName>
        <fullName evidence="5">Flagellar hook-associated protein 2</fullName>
        <shortName evidence="5">HAP2</shortName>
    </recommendedName>
    <alternativeName>
        <fullName evidence="5">Flagellar cap protein</fullName>
    </alternativeName>
</protein>
<keyword evidence="8" id="KW-0969">Cilium</keyword>
<evidence type="ECO:0000256" key="5">
    <source>
        <dbReference type="RuleBase" id="RU362066"/>
    </source>
</evidence>
<proteinExistence type="inferred from homology"/>
<evidence type="ECO:0000259" key="7">
    <source>
        <dbReference type="Pfam" id="PF07195"/>
    </source>
</evidence>